<dbReference type="EC" id="4.6.1.1" evidence="3"/>
<evidence type="ECO:0000256" key="13">
    <source>
        <dbReference type="SAM" id="Phobius"/>
    </source>
</evidence>
<feature type="transmembrane region" description="Helical" evidence="13">
    <location>
        <begin position="441"/>
        <end position="465"/>
    </location>
</feature>
<evidence type="ECO:0000256" key="4">
    <source>
        <dbReference type="ARBA" id="ARBA00022692"/>
    </source>
</evidence>
<keyword evidence="9 13" id="KW-1133">Transmembrane helix</keyword>
<dbReference type="Pfam" id="PF00672">
    <property type="entry name" value="HAMP"/>
    <property type="match status" value="1"/>
</dbReference>
<feature type="transmembrane region" description="Helical" evidence="13">
    <location>
        <begin position="43"/>
        <end position="63"/>
    </location>
</feature>
<evidence type="ECO:0000259" key="15">
    <source>
        <dbReference type="PROSITE" id="PS50885"/>
    </source>
</evidence>
<evidence type="ECO:0000313" key="16">
    <source>
        <dbReference type="EMBL" id="UMB71273.1"/>
    </source>
</evidence>
<dbReference type="SUPFAM" id="SSF55073">
    <property type="entry name" value="Nucleotide cyclase"/>
    <property type="match status" value="1"/>
</dbReference>
<protein>
    <recommendedName>
        <fullName evidence="3">adenylate cyclase</fullName>
        <ecNumber evidence="3">4.6.1.1</ecNumber>
    </recommendedName>
</protein>
<keyword evidence="4 13" id="KW-0812">Transmembrane</keyword>
<dbReference type="Proteomes" id="UP001055336">
    <property type="component" value="Chromosome"/>
</dbReference>
<evidence type="ECO:0000256" key="7">
    <source>
        <dbReference type="ARBA" id="ARBA00022840"/>
    </source>
</evidence>
<proteinExistence type="predicted"/>
<evidence type="ECO:0000256" key="8">
    <source>
        <dbReference type="ARBA" id="ARBA00022842"/>
    </source>
</evidence>
<dbReference type="Pfam" id="PF00211">
    <property type="entry name" value="Guanylate_cyc"/>
    <property type="match status" value="1"/>
</dbReference>
<evidence type="ECO:0000256" key="2">
    <source>
        <dbReference type="ARBA" id="ARBA00004141"/>
    </source>
</evidence>
<keyword evidence="6" id="KW-0547">Nucleotide-binding</keyword>
<feature type="domain" description="Guanylate cyclase" evidence="14">
    <location>
        <begin position="558"/>
        <end position="685"/>
    </location>
</feature>
<evidence type="ECO:0000313" key="17">
    <source>
        <dbReference type="Proteomes" id="UP001055336"/>
    </source>
</evidence>
<dbReference type="RefSeq" id="WP_240263025.1">
    <property type="nucleotide sequence ID" value="NZ_CP092488.2"/>
</dbReference>
<gene>
    <name evidence="16" type="ORF">MKK62_08505</name>
</gene>
<dbReference type="SMART" id="SM00044">
    <property type="entry name" value="CYCc"/>
    <property type="match status" value="1"/>
</dbReference>
<dbReference type="PROSITE" id="PS50885">
    <property type="entry name" value="HAMP"/>
    <property type="match status" value="1"/>
</dbReference>
<dbReference type="CDD" id="cd06225">
    <property type="entry name" value="HAMP"/>
    <property type="match status" value="1"/>
</dbReference>
<sequence>MKGRRLTPQGSTDPAADPQPVPVAGRRHRGFNPLSRLSIQSKIMVMLLASSLATLAVIGVVTYESGRRSLLPIAAERMTQLREAQKRAIEMLFADLSNSLAIYSRGYTADEAVQAFTAGFDQLADAAVDPGRQQALDKYYTDKLITPIQQTTGQKLDLAAVLPDTNAQRYLQVHYTLPTADASAPPVDAGDGSAWTAANVRFNQYFREIATRFEYRDAMLLDTRGNVVYNVNKGPALGTNILTGPYRASNLRDAYEKALNADSVDFVWITDFQAFQAAGGMPVAWLVSPVGVAGKTDGVLALPLPIAKVNRIMTADQHWKAAGMGATAETYLAGPDGLMRSDSRMFLEDPEKYKRDAVAAGTPEDIVAKAMRWHGTTLVQPVETKAFRAAQRGQSGTLTDTGYLGDQELTAYAPVAIPNSDLRWSILATRDSEEAYARIAAFARTLVVTAAALVFLLCVLAMLIAQRFVGPIRRLRAGAEEISAGHYDISIPVTTHDEIGSLTAAFNEMSRNLEIKEGLLTAQRKENDRLLLSLMPEPVAQRYRDGEQIIAQEHQDVTVIFADIIGLDEISIGLSGDELVRIVDELVRELDSTAETLGVEPIRTVHNGYLASCGLNVPRLDSVPRTIDFAVEMQRIVERFNAGKGYHLTLRAGVNTGNVVSGLVGRSSVIYDMWGAAVNLAHQLRSGATESGIFVTTDVYEVMRDIRQFTAAGTITVDGAERPIWRLTDRK</sequence>
<dbReference type="EMBL" id="CP092488">
    <property type="protein sequence ID" value="UMB71273.1"/>
    <property type="molecule type" value="Genomic_DNA"/>
</dbReference>
<keyword evidence="7" id="KW-0067">ATP-binding</keyword>
<keyword evidence="10 13" id="KW-0472">Membrane</keyword>
<dbReference type="Gene3D" id="6.10.340.10">
    <property type="match status" value="1"/>
</dbReference>
<keyword evidence="11" id="KW-0456">Lyase</keyword>
<evidence type="ECO:0000259" key="14">
    <source>
        <dbReference type="PROSITE" id="PS50125"/>
    </source>
</evidence>
<evidence type="ECO:0000256" key="1">
    <source>
        <dbReference type="ARBA" id="ARBA00001593"/>
    </source>
</evidence>
<evidence type="ECO:0000256" key="9">
    <source>
        <dbReference type="ARBA" id="ARBA00022989"/>
    </source>
</evidence>
<dbReference type="SMART" id="SM00304">
    <property type="entry name" value="HAMP"/>
    <property type="match status" value="1"/>
</dbReference>
<dbReference type="CDD" id="cd07302">
    <property type="entry name" value="CHD"/>
    <property type="match status" value="1"/>
</dbReference>
<evidence type="ECO:0000256" key="11">
    <source>
        <dbReference type="ARBA" id="ARBA00023239"/>
    </source>
</evidence>
<feature type="domain" description="HAMP" evidence="15">
    <location>
        <begin position="466"/>
        <end position="518"/>
    </location>
</feature>
<name>A0ABY3VQ44_9MYCO</name>
<feature type="compositionally biased region" description="Low complexity" evidence="12">
    <location>
        <begin position="13"/>
        <end position="24"/>
    </location>
</feature>
<evidence type="ECO:0000256" key="5">
    <source>
        <dbReference type="ARBA" id="ARBA00022723"/>
    </source>
</evidence>
<keyword evidence="17" id="KW-1185">Reference proteome</keyword>
<dbReference type="PANTHER" id="PTHR45627">
    <property type="entry name" value="ADENYLATE CYCLASE TYPE 1"/>
    <property type="match status" value="1"/>
</dbReference>
<dbReference type="Gene3D" id="3.30.70.1230">
    <property type="entry name" value="Nucleotide cyclase"/>
    <property type="match status" value="1"/>
</dbReference>
<evidence type="ECO:0000256" key="3">
    <source>
        <dbReference type="ARBA" id="ARBA00012201"/>
    </source>
</evidence>
<accession>A0ABY3VQ44</accession>
<keyword evidence="5" id="KW-0479">Metal-binding</keyword>
<dbReference type="InterPro" id="IPR001054">
    <property type="entry name" value="A/G_cyclase"/>
</dbReference>
<dbReference type="InterPro" id="IPR003660">
    <property type="entry name" value="HAMP_dom"/>
</dbReference>
<dbReference type="PROSITE" id="PS50125">
    <property type="entry name" value="GUANYLATE_CYCLASE_2"/>
    <property type="match status" value="1"/>
</dbReference>
<reference evidence="16" key="1">
    <citation type="submission" date="2022-08" db="EMBL/GenBank/DDBJ databases">
        <title>Whole genome sequencing of non-tuberculosis mycobacteria type-strains.</title>
        <authorList>
            <person name="Igarashi Y."/>
            <person name="Osugi A."/>
            <person name="Mitarai S."/>
        </authorList>
    </citation>
    <scope>NUCLEOTIDE SEQUENCE</scope>
    <source>
        <strain evidence="16">DSM 45127</strain>
    </source>
</reference>
<dbReference type="InterPro" id="IPR029787">
    <property type="entry name" value="Nucleotide_cyclase"/>
</dbReference>
<keyword evidence="8" id="KW-0460">Magnesium</keyword>
<evidence type="ECO:0000256" key="6">
    <source>
        <dbReference type="ARBA" id="ARBA00022741"/>
    </source>
</evidence>
<evidence type="ECO:0000256" key="10">
    <source>
        <dbReference type="ARBA" id="ARBA00023136"/>
    </source>
</evidence>
<comment type="subcellular location">
    <subcellularLocation>
        <location evidence="2">Membrane</location>
        <topology evidence="2">Multi-pass membrane protein</topology>
    </subcellularLocation>
</comment>
<feature type="region of interest" description="Disordered" evidence="12">
    <location>
        <begin position="1"/>
        <end position="28"/>
    </location>
</feature>
<organism evidence="16 17">
    <name type="scientific">Mycobacterium paraterrae</name>
    <dbReference type="NCBI Taxonomy" id="577492"/>
    <lineage>
        <taxon>Bacteria</taxon>
        <taxon>Bacillati</taxon>
        <taxon>Actinomycetota</taxon>
        <taxon>Actinomycetes</taxon>
        <taxon>Mycobacteriales</taxon>
        <taxon>Mycobacteriaceae</taxon>
        <taxon>Mycobacterium</taxon>
    </lineage>
</organism>
<comment type="catalytic activity">
    <reaction evidence="1">
        <text>ATP = 3',5'-cyclic AMP + diphosphate</text>
        <dbReference type="Rhea" id="RHEA:15389"/>
        <dbReference type="ChEBI" id="CHEBI:30616"/>
        <dbReference type="ChEBI" id="CHEBI:33019"/>
        <dbReference type="ChEBI" id="CHEBI:58165"/>
        <dbReference type="EC" id="4.6.1.1"/>
    </reaction>
</comment>
<evidence type="ECO:0000256" key="12">
    <source>
        <dbReference type="SAM" id="MobiDB-lite"/>
    </source>
</evidence>
<dbReference type="SUPFAM" id="SSF158472">
    <property type="entry name" value="HAMP domain-like"/>
    <property type="match status" value="1"/>
</dbReference>